<dbReference type="RefSeq" id="WP_151149022.1">
    <property type="nucleotide sequence ID" value="NZ_WAIE01000001.1"/>
</dbReference>
<keyword evidence="5" id="KW-0411">Iron-sulfur</keyword>
<keyword evidence="2" id="KW-0479">Metal-binding</keyword>
<protein>
    <submittedName>
        <fullName evidence="7">4Fe-4S dicluster domain-containing protein</fullName>
    </submittedName>
</protein>
<evidence type="ECO:0000259" key="6">
    <source>
        <dbReference type="PROSITE" id="PS51379"/>
    </source>
</evidence>
<dbReference type="SUPFAM" id="SSF55469">
    <property type="entry name" value="FMN-dependent nitroreductase-like"/>
    <property type="match status" value="1"/>
</dbReference>
<evidence type="ECO:0000256" key="2">
    <source>
        <dbReference type="ARBA" id="ARBA00022723"/>
    </source>
</evidence>
<dbReference type="CDD" id="cd02143">
    <property type="entry name" value="nitroreductase_FeS-like"/>
    <property type="match status" value="1"/>
</dbReference>
<dbReference type="GO" id="GO:0051536">
    <property type="term" value="F:iron-sulfur cluster binding"/>
    <property type="evidence" value="ECO:0007669"/>
    <property type="project" value="UniProtKB-KW"/>
</dbReference>
<feature type="domain" description="4Fe-4S ferredoxin-type" evidence="6">
    <location>
        <begin position="32"/>
        <end position="64"/>
    </location>
</feature>
<dbReference type="PROSITE" id="PS00198">
    <property type="entry name" value="4FE4S_FER_1"/>
    <property type="match status" value="2"/>
</dbReference>
<comment type="caution">
    <text evidence="7">The sequence shown here is derived from an EMBL/GenBank/DDBJ whole genome shotgun (WGS) entry which is preliminary data.</text>
</comment>
<dbReference type="AlphaFoldDB" id="A0A6N6N3S3"/>
<dbReference type="InterPro" id="IPR017896">
    <property type="entry name" value="4Fe4S_Fe-S-bd"/>
</dbReference>
<dbReference type="PROSITE" id="PS51379">
    <property type="entry name" value="4FE4S_FER_2"/>
    <property type="match status" value="2"/>
</dbReference>
<keyword evidence="3" id="KW-0560">Oxidoreductase</keyword>
<dbReference type="Gene3D" id="3.30.70.20">
    <property type="match status" value="1"/>
</dbReference>
<dbReference type="OrthoDB" id="368873at2"/>
<name>A0A6N6N3S3_9BACT</name>
<keyword evidence="8" id="KW-1185">Reference proteome</keyword>
<evidence type="ECO:0000256" key="5">
    <source>
        <dbReference type="ARBA" id="ARBA00023014"/>
    </source>
</evidence>
<organism evidence="7 8">
    <name type="scientific">Pseudodesulfovibrio senegalensis</name>
    <dbReference type="NCBI Taxonomy" id="1721087"/>
    <lineage>
        <taxon>Bacteria</taxon>
        <taxon>Pseudomonadati</taxon>
        <taxon>Thermodesulfobacteriota</taxon>
        <taxon>Desulfovibrionia</taxon>
        <taxon>Desulfovibrionales</taxon>
        <taxon>Desulfovibrionaceae</taxon>
    </lineage>
</organism>
<sequence>MLEFSIDQERCVQCGECASVCPMRVIAMADDGFPVIAQGRDELCLRCQHCLAVCPTAALSILGKDPDKSVPLDNLPSDAQMEQLIRGRRSVRSYKKEAVDPEVLERLLDVVSSAPTGKNNLQTRFTVVDDPAMMDRMRAAFMEGVRKGVAEGRATGPSSVFEDFLKLWDERGIDIIFRGAPHMIVASSPKQSPTPQADCLISLSYFELFANSLGLGTLWDGFAVWAMTTVAPELPAVLGIPEDHVVGYVMTFGTPDVTFRRAVQRDPLPVHRVSL</sequence>
<evidence type="ECO:0000313" key="7">
    <source>
        <dbReference type="EMBL" id="KAB1442832.1"/>
    </source>
</evidence>
<reference evidence="7 8" key="1">
    <citation type="journal article" date="2017" name="Int. J. Syst. Evol. Microbiol.">
        <title>Desulfovibrio senegalensis sp. nov., a mesophilic sulfate reducer isolated from marine sediment.</title>
        <authorList>
            <person name="Thioye A."/>
            <person name="Gam Z.B.A."/>
            <person name="Mbengue M."/>
            <person name="Cayol J.L."/>
            <person name="Joseph-Bartoli M."/>
            <person name="Toure-Kane C."/>
            <person name="Labat M."/>
        </authorList>
    </citation>
    <scope>NUCLEOTIDE SEQUENCE [LARGE SCALE GENOMIC DNA]</scope>
    <source>
        <strain evidence="7 8">DSM 101509</strain>
    </source>
</reference>
<evidence type="ECO:0000313" key="8">
    <source>
        <dbReference type="Proteomes" id="UP000438699"/>
    </source>
</evidence>
<evidence type="ECO:0000256" key="4">
    <source>
        <dbReference type="ARBA" id="ARBA00023004"/>
    </source>
</evidence>
<dbReference type="PANTHER" id="PTHR43673">
    <property type="entry name" value="NAD(P)H NITROREDUCTASE YDGI-RELATED"/>
    <property type="match status" value="1"/>
</dbReference>
<feature type="domain" description="4Fe-4S ferredoxin-type" evidence="6">
    <location>
        <begin position="2"/>
        <end position="31"/>
    </location>
</feature>
<dbReference type="GO" id="GO:0016491">
    <property type="term" value="F:oxidoreductase activity"/>
    <property type="evidence" value="ECO:0007669"/>
    <property type="project" value="UniProtKB-KW"/>
</dbReference>
<dbReference type="InterPro" id="IPR017900">
    <property type="entry name" value="4Fe4S_Fe_S_CS"/>
</dbReference>
<dbReference type="Proteomes" id="UP000438699">
    <property type="component" value="Unassembled WGS sequence"/>
</dbReference>
<dbReference type="Pfam" id="PF12838">
    <property type="entry name" value="Fer4_7"/>
    <property type="match status" value="1"/>
</dbReference>
<dbReference type="SUPFAM" id="SSF54862">
    <property type="entry name" value="4Fe-4S ferredoxins"/>
    <property type="match status" value="1"/>
</dbReference>
<dbReference type="EMBL" id="WAIE01000001">
    <property type="protein sequence ID" value="KAB1442832.1"/>
    <property type="molecule type" value="Genomic_DNA"/>
</dbReference>
<dbReference type="Gene3D" id="3.40.109.10">
    <property type="entry name" value="NADH Oxidase"/>
    <property type="match status" value="1"/>
</dbReference>
<gene>
    <name evidence="7" type="ORF">F8A88_00720</name>
</gene>
<dbReference type="PANTHER" id="PTHR43673:SF10">
    <property type="entry name" value="NADH DEHYDROGENASE_NAD(P)H NITROREDUCTASE XCC3605-RELATED"/>
    <property type="match status" value="1"/>
</dbReference>
<dbReference type="InterPro" id="IPR029479">
    <property type="entry name" value="Nitroreductase"/>
</dbReference>
<evidence type="ECO:0000256" key="1">
    <source>
        <dbReference type="ARBA" id="ARBA00007118"/>
    </source>
</evidence>
<keyword evidence="4" id="KW-0408">Iron</keyword>
<comment type="similarity">
    <text evidence="1">Belongs to the nitroreductase family.</text>
</comment>
<dbReference type="Pfam" id="PF00881">
    <property type="entry name" value="Nitroreductase"/>
    <property type="match status" value="1"/>
</dbReference>
<dbReference type="GO" id="GO:0046872">
    <property type="term" value="F:metal ion binding"/>
    <property type="evidence" value="ECO:0007669"/>
    <property type="project" value="UniProtKB-KW"/>
</dbReference>
<proteinExistence type="inferred from homology"/>
<accession>A0A6N6N3S3</accession>
<dbReference type="InterPro" id="IPR000415">
    <property type="entry name" value="Nitroreductase-like"/>
</dbReference>
<evidence type="ECO:0000256" key="3">
    <source>
        <dbReference type="ARBA" id="ARBA00023002"/>
    </source>
</evidence>